<dbReference type="AlphaFoldDB" id="A0AAD0AEE2"/>
<proteinExistence type="predicted"/>
<sequence length="119" mass="13470">MPSSHCRWQTSRRRDRLPGDLQRIRAKAKAGAGGKCQAKHHAEGCNGIGTDSDHSVSGDGNSWATFNGFQTLAIKQRQKERKRRAMHGIVKSGSIPPKQIRDRSNLLIVRRFRQRHDFV</sequence>
<name>A0AAD0AEE2_9BIFI</name>
<evidence type="ECO:0000313" key="2">
    <source>
        <dbReference type="EMBL" id="ATO41476.1"/>
    </source>
</evidence>
<protein>
    <submittedName>
        <fullName evidence="2">Uncharacterized protein</fullName>
    </submittedName>
</protein>
<evidence type="ECO:0000313" key="3">
    <source>
        <dbReference type="Proteomes" id="UP000224056"/>
    </source>
</evidence>
<dbReference type="EMBL" id="CP017696">
    <property type="protein sequence ID" value="ATO41476.1"/>
    <property type="molecule type" value="Genomic_DNA"/>
</dbReference>
<gene>
    <name evidence="2" type="ORF">BA20089_04470</name>
</gene>
<evidence type="ECO:0000256" key="1">
    <source>
        <dbReference type="SAM" id="MobiDB-lite"/>
    </source>
</evidence>
<reference evidence="2 3" key="1">
    <citation type="submission" date="2016-10" db="EMBL/GenBank/DDBJ databases">
        <title>The whole genome sequencing and assembly of B. asteroides DSM 20089 strain.</title>
        <authorList>
            <person name="Lee Y.-J."/>
            <person name="Park M.-K."/>
            <person name="Yi H."/>
            <person name="Bahn Y.-S."/>
            <person name="Kim J.F."/>
            <person name="Lee D.-W."/>
        </authorList>
    </citation>
    <scope>NUCLEOTIDE SEQUENCE [LARGE SCALE GENOMIC DNA]</scope>
    <source>
        <strain evidence="2 3">DSM 20089</strain>
    </source>
</reference>
<dbReference type="Proteomes" id="UP000224056">
    <property type="component" value="Chromosome"/>
</dbReference>
<accession>A0AAD0AEE2</accession>
<feature type="region of interest" description="Disordered" evidence="1">
    <location>
        <begin position="1"/>
        <end position="20"/>
    </location>
</feature>
<organism evidence="2 3">
    <name type="scientific">Bifidobacterium asteroides DSM 20089</name>
    <dbReference type="NCBI Taxonomy" id="1437594"/>
    <lineage>
        <taxon>Bacteria</taxon>
        <taxon>Bacillati</taxon>
        <taxon>Actinomycetota</taxon>
        <taxon>Actinomycetes</taxon>
        <taxon>Bifidobacteriales</taxon>
        <taxon>Bifidobacteriaceae</taxon>
        <taxon>Bifidobacterium</taxon>
    </lineage>
</organism>